<dbReference type="Pfam" id="PF01243">
    <property type="entry name" value="PNPOx_N"/>
    <property type="match status" value="1"/>
</dbReference>
<comment type="caution">
    <text evidence="3">The sequence shown here is derived from an EMBL/GenBank/DDBJ whole genome shotgun (WGS) entry which is preliminary data.</text>
</comment>
<dbReference type="InterPro" id="IPR012349">
    <property type="entry name" value="Split_barrel_FMN-bd"/>
</dbReference>
<proteinExistence type="predicted"/>
<reference evidence="3 4" key="1">
    <citation type="journal article" date="2011" name="Stand. Genomic Sci.">
        <title>Non-contiguous finished genome sequence and contextual data of the filamentous soil bacterium Ktedonobacter racemifer type strain (SOSP1-21).</title>
        <authorList>
            <person name="Chang Y.J."/>
            <person name="Land M."/>
            <person name="Hauser L."/>
            <person name="Chertkov O."/>
            <person name="Del Rio T.G."/>
            <person name="Nolan M."/>
            <person name="Copeland A."/>
            <person name="Tice H."/>
            <person name="Cheng J.F."/>
            <person name="Lucas S."/>
            <person name="Han C."/>
            <person name="Goodwin L."/>
            <person name="Pitluck S."/>
            <person name="Ivanova N."/>
            <person name="Ovchinikova G."/>
            <person name="Pati A."/>
            <person name="Chen A."/>
            <person name="Palaniappan K."/>
            <person name="Mavromatis K."/>
            <person name="Liolios K."/>
            <person name="Brettin T."/>
            <person name="Fiebig A."/>
            <person name="Rohde M."/>
            <person name="Abt B."/>
            <person name="Goker M."/>
            <person name="Detter J.C."/>
            <person name="Woyke T."/>
            <person name="Bristow J."/>
            <person name="Eisen J.A."/>
            <person name="Markowitz V."/>
            <person name="Hugenholtz P."/>
            <person name="Kyrpides N.C."/>
            <person name="Klenk H.P."/>
            <person name="Lapidus A."/>
        </authorList>
    </citation>
    <scope>NUCLEOTIDE SEQUENCE [LARGE SCALE GENOMIC DNA]</scope>
    <source>
        <strain evidence="4">DSM 44963</strain>
    </source>
</reference>
<protein>
    <submittedName>
        <fullName evidence="3">Pyridoxamine 5'-phosphate oxidase-related FMN-binding protein</fullName>
    </submittedName>
</protein>
<dbReference type="PANTHER" id="PTHR35176">
    <property type="entry name" value="HEME OXYGENASE HI_0854-RELATED"/>
    <property type="match status" value="1"/>
</dbReference>
<keyword evidence="4" id="KW-1185">Reference proteome</keyword>
<dbReference type="OrthoDB" id="163864at2"/>
<dbReference type="eggNOG" id="COG3576">
    <property type="taxonomic scope" value="Bacteria"/>
</dbReference>
<evidence type="ECO:0000256" key="1">
    <source>
        <dbReference type="ARBA" id="ARBA00023002"/>
    </source>
</evidence>
<sequence>MTDTKMEPKAERNLDGYGAPLIPWAKVRVLLGQSWTEASETDGPNQQSTRWLATVRPDGKPHVVPIGAIWIDEAFYFTAGADTRKARNLAHNPNCVLTFARRDFDLIFEGEAIRVTDPAKAQHIAEAYAAGGWPVSVVQGGASLTAAYSAPNAGPPPWDVYKVIPKTIYAMGTSEPYGATRWQF</sequence>
<dbReference type="InterPro" id="IPR011576">
    <property type="entry name" value="Pyridox_Oxase_N"/>
</dbReference>
<dbReference type="Gene3D" id="2.30.110.10">
    <property type="entry name" value="Electron Transport, Fmn-binding Protein, Chain A"/>
    <property type="match status" value="1"/>
</dbReference>
<dbReference type="GO" id="GO:0070967">
    <property type="term" value="F:coenzyme F420 binding"/>
    <property type="evidence" value="ECO:0007669"/>
    <property type="project" value="TreeGrafter"/>
</dbReference>
<evidence type="ECO:0000313" key="3">
    <source>
        <dbReference type="EMBL" id="EFH85253.1"/>
    </source>
</evidence>
<dbReference type="GO" id="GO:0005829">
    <property type="term" value="C:cytosol"/>
    <property type="evidence" value="ECO:0007669"/>
    <property type="project" value="TreeGrafter"/>
</dbReference>
<dbReference type="SUPFAM" id="SSF50475">
    <property type="entry name" value="FMN-binding split barrel"/>
    <property type="match status" value="1"/>
</dbReference>
<evidence type="ECO:0000259" key="2">
    <source>
        <dbReference type="Pfam" id="PF01243"/>
    </source>
</evidence>
<keyword evidence="1" id="KW-0560">Oxidoreductase</keyword>
<dbReference type="AlphaFoldDB" id="D6TUS7"/>
<gene>
    <name evidence="3" type="ORF">Krac_6436</name>
</gene>
<dbReference type="STRING" id="485913.Krac_6436"/>
<dbReference type="PANTHER" id="PTHR35176:SF4">
    <property type="entry name" value="PYRIDOXAMINE 5'-PHOSPHATE OXIDASE-RELATED FMN-BINDING"/>
    <property type="match status" value="1"/>
</dbReference>
<evidence type="ECO:0000313" key="4">
    <source>
        <dbReference type="Proteomes" id="UP000004508"/>
    </source>
</evidence>
<dbReference type="Proteomes" id="UP000004508">
    <property type="component" value="Unassembled WGS sequence"/>
</dbReference>
<name>D6TUS7_KTERA</name>
<organism evidence="3 4">
    <name type="scientific">Ktedonobacter racemifer DSM 44963</name>
    <dbReference type="NCBI Taxonomy" id="485913"/>
    <lineage>
        <taxon>Bacteria</taxon>
        <taxon>Bacillati</taxon>
        <taxon>Chloroflexota</taxon>
        <taxon>Ktedonobacteria</taxon>
        <taxon>Ktedonobacterales</taxon>
        <taxon>Ktedonobacteraceae</taxon>
        <taxon>Ktedonobacter</taxon>
    </lineage>
</organism>
<dbReference type="InterPro" id="IPR052019">
    <property type="entry name" value="F420H2_bilvrd_red/Heme_oxyg"/>
</dbReference>
<accession>D6TUS7</accession>
<dbReference type="GO" id="GO:0016627">
    <property type="term" value="F:oxidoreductase activity, acting on the CH-CH group of donors"/>
    <property type="evidence" value="ECO:0007669"/>
    <property type="project" value="TreeGrafter"/>
</dbReference>
<dbReference type="InParanoid" id="D6TUS7"/>
<dbReference type="RefSeq" id="WP_007917395.1">
    <property type="nucleotide sequence ID" value="NZ_ADVG01000003.1"/>
</dbReference>
<dbReference type="EMBL" id="ADVG01000003">
    <property type="protein sequence ID" value="EFH85253.1"/>
    <property type="molecule type" value="Genomic_DNA"/>
</dbReference>
<feature type="domain" description="Pyridoxamine 5'-phosphate oxidase N-terminal" evidence="2">
    <location>
        <begin position="45"/>
        <end position="127"/>
    </location>
</feature>